<dbReference type="InterPro" id="IPR015659">
    <property type="entry name" value="Proline_oxidase"/>
</dbReference>
<evidence type="ECO:0000259" key="7">
    <source>
        <dbReference type="Pfam" id="PF01619"/>
    </source>
</evidence>
<dbReference type="OMA" id="WMQDAAD"/>
<evidence type="ECO:0000256" key="5">
    <source>
        <dbReference type="RuleBase" id="RU364054"/>
    </source>
</evidence>
<gene>
    <name evidence="8" type="ORF">G7K_4356-t1</name>
</gene>
<dbReference type="GO" id="GO:0071949">
    <property type="term" value="F:FAD binding"/>
    <property type="evidence" value="ECO:0007669"/>
    <property type="project" value="TreeGrafter"/>
</dbReference>
<reference evidence="8 9" key="1">
    <citation type="journal article" date="2011" name="J. Gen. Appl. Microbiol.">
        <title>Draft genome sequencing of the enigmatic yeast Saitoella complicata.</title>
        <authorList>
            <person name="Nishida H."/>
            <person name="Hamamoto M."/>
            <person name="Sugiyama J."/>
        </authorList>
    </citation>
    <scope>NUCLEOTIDE SEQUENCE [LARGE SCALE GENOMIC DNA]</scope>
    <source>
        <strain evidence="8 9">NRRL Y-17804</strain>
    </source>
</reference>
<comment type="catalytic activity">
    <reaction evidence="5">
        <text>L-proline + a quinone = (S)-1-pyrroline-5-carboxylate + a quinol + H(+)</text>
        <dbReference type="Rhea" id="RHEA:23784"/>
        <dbReference type="ChEBI" id="CHEBI:15378"/>
        <dbReference type="ChEBI" id="CHEBI:17388"/>
        <dbReference type="ChEBI" id="CHEBI:24646"/>
        <dbReference type="ChEBI" id="CHEBI:60039"/>
        <dbReference type="ChEBI" id="CHEBI:132124"/>
        <dbReference type="EC" id="1.5.5.2"/>
    </reaction>
</comment>
<evidence type="ECO:0000256" key="4">
    <source>
        <dbReference type="ARBA" id="ARBA00023062"/>
    </source>
</evidence>
<reference evidence="8 9" key="3">
    <citation type="journal article" date="2015" name="Genome Announc.">
        <title>Draft Genome Sequence of the Archiascomycetous Yeast Saitoella complicata.</title>
        <authorList>
            <person name="Yamauchi K."/>
            <person name="Kondo S."/>
            <person name="Hamamoto M."/>
            <person name="Takahashi Y."/>
            <person name="Ogura Y."/>
            <person name="Hayashi T."/>
            <person name="Nishida H."/>
        </authorList>
    </citation>
    <scope>NUCLEOTIDE SEQUENCE [LARGE SCALE GENOMIC DNA]</scope>
    <source>
        <strain evidence="8 9">NRRL Y-17804</strain>
    </source>
</reference>
<keyword evidence="5" id="KW-0285">Flavoprotein</keyword>
<dbReference type="GO" id="GO:0010133">
    <property type="term" value="P:L-proline catabolic process to L-glutamate"/>
    <property type="evidence" value="ECO:0007669"/>
    <property type="project" value="TreeGrafter"/>
</dbReference>
<evidence type="ECO:0000256" key="2">
    <source>
        <dbReference type="ARBA" id="ARBA00012695"/>
    </source>
</evidence>
<dbReference type="InterPro" id="IPR029041">
    <property type="entry name" value="FAD-linked_oxidoreductase-like"/>
</dbReference>
<comment type="function">
    <text evidence="5">Converts proline to delta-1-pyrroline-5-carboxylate.</text>
</comment>
<dbReference type="Gene3D" id="3.20.20.220">
    <property type="match status" value="1"/>
</dbReference>
<feature type="domain" description="Proline dehydrogenase" evidence="7">
    <location>
        <begin position="167"/>
        <end position="462"/>
    </location>
</feature>
<dbReference type="PANTHER" id="PTHR13914:SF0">
    <property type="entry name" value="PROLINE DEHYDROGENASE 1, MITOCHONDRIAL"/>
    <property type="match status" value="1"/>
</dbReference>
<dbReference type="Pfam" id="PF01619">
    <property type="entry name" value="Pro_dh"/>
    <property type="match status" value="1"/>
</dbReference>
<keyword evidence="4 5" id="KW-0642">Proline metabolism</keyword>
<comment type="cofactor">
    <cofactor evidence="5">
        <name>FAD</name>
        <dbReference type="ChEBI" id="CHEBI:57692"/>
    </cofactor>
</comment>
<sequence length="487" mass="53431">MNRAGLLRNTTGKTFRPRWSKVCVIRRPASGSTMVEDGIHPAAPPPLWTKVAFKPRWGVAMAILAAGGAICGYSLLSSPSTPSSLGPGMDDSAFIKASERALGRLSTHDLLASLFVYECCSRPWVVNTGIAFIKFCDNWHLSFLYAPFARVTFFHHFCGGKTVGDVVNTVNRLKADGIRSLLAYSKEHHGEEGGLTEDDHQAAINATMEAIEIAREVPGTMVAVKLSAMVSDSQLRRYNNTLKTAARLTEDAKRDLNYHQLSQMTAAAKEAGVPVVFDAEQTYYRHAIDAIIISLAREYNTGTGPHTVYNTYQLYLQATPSILREHVETSLREGWGLGAKLVRGAYMSIEPEGAVWPTKATTDQAYDTAVGELIERGPGSMSVILATHNHISILNAVQLLSYSPSSSRNRPTFAIAQLYGMSDDITYALPPKGFVVYKWIPFAKVEEAMPYLVRRAEENGGMMGGPAGEVERRRRWAEVGRRVGLST</sequence>
<dbReference type="Proteomes" id="UP000033140">
    <property type="component" value="Unassembled WGS sequence"/>
</dbReference>
<feature type="transmembrane region" description="Helical" evidence="6">
    <location>
        <begin position="57"/>
        <end position="76"/>
    </location>
</feature>
<dbReference type="GO" id="GO:0004657">
    <property type="term" value="F:proline dehydrogenase activity"/>
    <property type="evidence" value="ECO:0007669"/>
    <property type="project" value="UniProtKB-EC"/>
</dbReference>
<dbReference type="InterPro" id="IPR002872">
    <property type="entry name" value="Proline_DH_dom"/>
</dbReference>
<dbReference type="AlphaFoldDB" id="A0A0E9NK55"/>
<dbReference type="GO" id="GO:0005739">
    <property type="term" value="C:mitochondrion"/>
    <property type="evidence" value="ECO:0007669"/>
    <property type="project" value="TreeGrafter"/>
</dbReference>
<evidence type="ECO:0000313" key="9">
    <source>
        <dbReference type="Proteomes" id="UP000033140"/>
    </source>
</evidence>
<evidence type="ECO:0000313" key="8">
    <source>
        <dbReference type="EMBL" id="GAO50224.1"/>
    </source>
</evidence>
<comment type="caution">
    <text evidence="8">The sequence shown here is derived from an EMBL/GenBank/DDBJ whole genome shotgun (WGS) entry which is preliminary data.</text>
</comment>
<evidence type="ECO:0000256" key="6">
    <source>
        <dbReference type="SAM" id="Phobius"/>
    </source>
</evidence>
<keyword evidence="5" id="KW-0274">FAD</keyword>
<accession>A0A0E9NK55</accession>
<comment type="similarity">
    <text evidence="1 5">Belongs to the proline oxidase family.</text>
</comment>
<name>A0A0E9NK55_SAICN</name>
<keyword evidence="9" id="KW-1185">Reference proteome</keyword>
<dbReference type="PANTHER" id="PTHR13914">
    <property type="entry name" value="PROLINE OXIDASE"/>
    <property type="match status" value="1"/>
</dbReference>
<keyword evidence="6" id="KW-0472">Membrane</keyword>
<dbReference type="EMBL" id="BACD03000030">
    <property type="protein sequence ID" value="GAO50224.1"/>
    <property type="molecule type" value="Genomic_DNA"/>
</dbReference>
<reference evidence="8 9" key="2">
    <citation type="journal article" date="2014" name="J. Gen. Appl. Microbiol.">
        <title>The early diverging ascomycetous budding yeast Saitoella complicata has three histone deacetylases belonging to the Clr6, Hos2, and Rpd3 lineages.</title>
        <authorList>
            <person name="Nishida H."/>
            <person name="Matsumoto T."/>
            <person name="Kondo S."/>
            <person name="Hamamoto M."/>
            <person name="Yoshikawa H."/>
        </authorList>
    </citation>
    <scope>NUCLEOTIDE SEQUENCE [LARGE SCALE GENOMIC DNA]</scope>
    <source>
        <strain evidence="8 9">NRRL Y-17804</strain>
    </source>
</reference>
<evidence type="ECO:0000256" key="1">
    <source>
        <dbReference type="ARBA" id="ARBA00005869"/>
    </source>
</evidence>
<protein>
    <recommendedName>
        <fullName evidence="2 5">Proline dehydrogenase</fullName>
        <ecNumber evidence="2 5">1.5.5.2</ecNumber>
    </recommendedName>
</protein>
<keyword evidence="3 5" id="KW-0560">Oxidoreductase</keyword>
<keyword evidence="6" id="KW-0812">Transmembrane</keyword>
<proteinExistence type="inferred from homology"/>
<dbReference type="EC" id="1.5.5.2" evidence="2 5"/>
<keyword evidence="6" id="KW-1133">Transmembrane helix</keyword>
<evidence type="ECO:0000256" key="3">
    <source>
        <dbReference type="ARBA" id="ARBA00023002"/>
    </source>
</evidence>
<dbReference type="STRING" id="698492.A0A0E9NK55"/>
<dbReference type="SUPFAM" id="SSF51730">
    <property type="entry name" value="FAD-linked oxidoreductase"/>
    <property type="match status" value="1"/>
</dbReference>
<organism evidence="8 9">
    <name type="scientific">Saitoella complicata (strain BCRC 22490 / CBS 7301 / JCM 7358 / NBRC 10748 / NRRL Y-17804)</name>
    <dbReference type="NCBI Taxonomy" id="698492"/>
    <lineage>
        <taxon>Eukaryota</taxon>
        <taxon>Fungi</taxon>
        <taxon>Dikarya</taxon>
        <taxon>Ascomycota</taxon>
        <taxon>Taphrinomycotina</taxon>
        <taxon>Taphrinomycotina incertae sedis</taxon>
        <taxon>Saitoella</taxon>
    </lineage>
</organism>